<organism evidence="2 3">
    <name type="scientific">Elsinoe ampelina</name>
    <dbReference type="NCBI Taxonomy" id="302913"/>
    <lineage>
        <taxon>Eukaryota</taxon>
        <taxon>Fungi</taxon>
        <taxon>Dikarya</taxon>
        <taxon>Ascomycota</taxon>
        <taxon>Pezizomycotina</taxon>
        <taxon>Dothideomycetes</taxon>
        <taxon>Dothideomycetidae</taxon>
        <taxon>Myriangiales</taxon>
        <taxon>Elsinoaceae</taxon>
        <taxon>Elsinoe</taxon>
    </lineage>
</organism>
<dbReference type="OrthoDB" id="4436770at2759"/>
<gene>
    <name evidence="2" type="ORF">BDZ85DRAFT_263684</name>
</gene>
<evidence type="ECO:0000313" key="3">
    <source>
        <dbReference type="Proteomes" id="UP000799538"/>
    </source>
</evidence>
<dbReference type="EMBL" id="ML992508">
    <property type="protein sequence ID" value="KAF2222452.1"/>
    <property type="molecule type" value="Genomic_DNA"/>
</dbReference>
<evidence type="ECO:0000256" key="1">
    <source>
        <dbReference type="SAM" id="MobiDB-lite"/>
    </source>
</evidence>
<dbReference type="AlphaFoldDB" id="A0A6A6G9S0"/>
<evidence type="ECO:0000313" key="2">
    <source>
        <dbReference type="EMBL" id="KAF2222452.1"/>
    </source>
</evidence>
<proteinExistence type="predicted"/>
<reference evidence="3" key="1">
    <citation type="journal article" date="2020" name="Stud. Mycol.">
        <title>101 Dothideomycetes genomes: A test case for predicting lifestyles and emergence of pathogens.</title>
        <authorList>
            <person name="Haridas S."/>
            <person name="Albert R."/>
            <person name="Binder M."/>
            <person name="Bloem J."/>
            <person name="LaButti K."/>
            <person name="Salamov A."/>
            <person name="Andreopoulos B."/>
            <person name="Baker S."/>
            <person name="Barry K."/>
            <person name="Bills G."/>
            <person name="Bluhm B."/>
            <person name="Cannon C."/>
            <person name="Castanera R."/>
            <person name="Culley D."/>
            <person name="Daum C."/>
            <person name="Ezra D."/>
            <person name="Gonzalez J."/>
            <person name="Henrissat B."/>
            <person name="Kuo A."/>
            <person name="Liang C."/>
            <person name="Lipzen A."/>
            <person name="Lutzoni F."/>
            <person name="Magnuson J."/>
            <person name="Mondo S."/>
            <person name="Nolan M."/>
            <person name="Ohm R."/>
            <person name="Pangilinan J."/>
            <person name="Park H.-J."/>
            <person name="Ramirez L."/>
            <person name="Alfaro M."/>
            <person name="Sun H."/>
            <person name="Tritt A."/>
            <person name="Yoshinaga Y."/>
            <person name="Zwiers L.-H."/>
            <person name="Turgeon B."/>
            <person name="Goodwin S."/>
            <person name="Spatafora J."/>
            <person name="Crous P."/>
            <person name="Grigoriev I."/>
        </authorList>
    </citation>
    <scope>NUCLEOTIDE SEQUENCE [LARGE SCALE GENOMIC DNA]</scope>
    <source>
        <strain evidence="3">CECT 20119</strain>
    </source>
</reference>
<feature type="compositionally biased region" description="Low complexity" evidence="1">
    <location>
        <begin position="1"/>
        <end position="11"/>
    </location>
</feature>
<protein>
    <submittedName>
        <fullName evidence="2">Uncharacterized protein</fullName>
    </submittedName>
</protein>
<feature type="compositionally biased region" description="Low complexity" evidence="1">
    <location>
        <begin position="20"/>
        <end position="31"/>
    </location>
</feature>
<keyword evidence="3" id="KW-1185">Reference proteome</keyword>
<sequence>MALGSGAMGASARRDGAELDGGSAAAAGARGVETVEDEKVSKFEITAFAVDPDVQARGLGARVLEEIKWVTERGLYGGKLRGRMKDERVLSSVRLESQGKGGEVTGIDVDKLRRLEQEGTGNVLNGSEQHGNVDTDQPELVLTCVRELGTEQYYQRRGFKTVATGTVPAGMWGAKKECTWAYMEAGT</sequence>
<name>A0A6A6G9S0_9PEZI</name>
<dbReference type="Proteomes" id="UP000799538">
    <property type="component" value="Unassembled WGS sequence"/>
</dbReference>
<feature type="region of interest" description="Disordered" evidence="1">
    <location>
        <begin position="1"/>
        <end position="31"/>
    </location>
</feature>
<accession>A0A6A6G9S0</accession>